<dbReference type="InterPro" id="IPR036513">
    <property type="entry name" value="STAS_dom_sf"/>
</dbReference>
<reference evidence="3" key="1">
    <citation type="submission" date="2022-10" db="EMBL/GenBank/DDBJ databases">
        <title>Mechanism of multi-heavy metal repair in Cytobacillus Firmus M7.</title>
        <authorList>
            <person name="Li X."/>
            <person name="Yu C."/>
        </authorList>
    </citation>
    <scope>NUCLEOTIDE SEQUENCE</scope>
    <source>
        <strain evidence="3">M7</strain>
    </source>
</reference>
<proteinExistence type="predicted"/>
<dbReference type="EMBL" id="CP107027">
    <property type="protein sequence ID" value="UYG95507.1"/>
    <property type="molecule type" value="Genomic_DNA"/>
</dbReference>
<evidence type="ECO:0000313" key="3">
    <source>
        <dbReference type="EMBL" id="UYG95507.1"/>
    </source>
</evidence>
<organism evidence="3 4">
    <name type="scientific">Cytobacillus firmus</name>
    <name type="common">Bacillus firmus</name>
    <dbReference type="NCBI Taxonomy" id="1399"/>
    <lineage>
        <taxon>Bacteria</taxon>
        <taxon>Bacillati</taxon>
        <taxon>Bacillota</taxon>
        <taxon>Bacilli</taxon>
        <taxon>Bacillales</taxon>
        <taxon>Bacillaceae</taxon>
        <taxon>Cytobacillus</taxon>
    </lineage>
</organism>
<dbReference type="PANTHER" id="PTHR33745">
    <property type="entry name" value="RSBT ANTAGONIST PROTEIN RSBS-RELATED"/>
    <property type="match status" value="1"/>
</dbReference>
<dbReference type="PANTHER" id="PTHR33745:SF3">
    <property type="entry name" value="RSBT CO-ANTAGONIST PROTEIN RSBRC"/>
    <property type="match status" value="1"/>
</dbReference>
<name>A0AA46P257_CYTFI</name>
<keyword evidence="1" id="KW-0597">Phosphoprotein</keyword>
<dbReference type="CDD" id="cd07041">
    <property type="entry name" value="STAS_RsbR_RsbS_like"/>
    <property type="match status" value="1"/>
</dbReference>
<dbReference type="SUPFAM" id="SSF52091">
    <property type="entry name" value="SpoIIaa-like"/>
    <property type="match status" value="1"/>
</dbReference>
<dbReference type="PROSITE" id="PS50801">
    <property type="entry name" value="STAS"/>
    <property type="match status" value="1"/>
</dbReference>
<dbReference type="Gene3D" id="3.30.750.24">
    <property type="entry name" value="STAS domain"/>
    <property type="match status" value="1"/>
</dbReference>
<evidence type="ECO:0000256" key="1">
    <source>
        <dbReference type="ARBA" id="ARBA00022553"/>
    </source>
</evidence>
<accession>A0AA46P257</accession>
<dbReference type="AlphaFoldDB" id="A0AA46P257"/>
<dbReference type="Pfam" id="PF01740">
    <property type="entry name" value="STAS"/>
    <property type="match status" value="1"/>
</dbReference>
<feature type="domain" description="STAS" evidence="2">
    <location>
        <begin position="167"/>
        <end position="278"/>
    </location>
</feature>
<gene>
    <name evidence="3" type="ORF">OD459_00335</name>
</gene>
<sequence length="283" mass="32418">MRDRINLINHTEVDYKKKISEYILRRKHELIKQKIDLESNQISESMGTRLQQWRENIIEIYAHSIANDKETTYKILNEWGEEAVDTLVNYSLPIDIALKEVRDYRNLIGRIIRDDASQRELTIAQFYEIISDFDSVVDRAVHWLSISYSKKFYTRINLAEAAALELSIPVIKITDKIGILPLIGDIDTQRAQELMEKALTKSNEFSLEHIIIDLSGVPVVDTMVADRIIRVVESLTLLGVKATLTGIRPEIAQTMIHLGINISHIEVATSLQKALQSLLKIKL</sequence>
<evidence type="ECO:0000313" key="4">
    <source>
        <dbReference type="Proteomes" id="UP001163104"/>
    </source>
</evidence>
<dbReference type="RefSeq" id="WP_048008674.1">
    <property type="nucleotide sequence ID" value="NZ_CP107027.1"/>
</dbReference>
<dbReference type="Proteomes" id="UP001163104">
    <property type="component" value="Chromosome"/>
</dbReference>
<evidence type="ECO:0000259" key="2">
    <source>
        <dbReference type="PROSITE" id="PS50801"/>
    </source>
</evidence>
<protein>
    <submittedName>
        <fullName evidence="3">STAS domain-containing protein</fullName>
    </submittedName>
</protein>
<dbReference type="InterPro" id="IPR051932">
    <property type="entry name" value="Bact_StressResp_Reg"/>
</dbReference>
<dbReference type="InterPro" id="IPR002645">
    <property type="entry name" value="STAS_dom"/>
</dbReference>